<dbReference type="GO" id="GO:0003700">
    <property type="term" value="F:DNA-binding transcription factor activity"/>
    <property type="evidence" value="ECO:0007669"/>
    <property type="project" value="InterPro"/>
</dbReference>
<evidence type="ECO:0000256" key="5">
    <source>
        <dbReference type="ARBA" id="ARBA00023159"/>
    </source>
</evidence>
<dbReference type="InterPro" id="IPR046347">
    <property type="entry name" value="bZIP_sf"/>
</dbReference>
<dbReference type="Gene3D" id="1.20.5.170">
    <property type="match status" value="1"/>
</dbReference>
<name>A0A059BX68_EUCGR</name>
<dbReference type="eggNOG" id="ENOG502QS1H">
    <property type="taxonomic scope" value="Eukaryota"/>
</dbReference>
<accession>A0A059BX68</accession>
<dbReference type="GO" id="GO:0005634">
    <property type="term" value="C:nucleus"/>
    <property type="evidence" value="ECO:0007669"/>
    <property type="project" value="UniProtKB-SubCell"/>
</dbReference>
<feature type="domain" description="DOG1" evidence="11">
    <location>
        <begin position="172"/>
        <end position="382"/>
    </location>
</feature>
<dbReference type="EMBL" id="KK198758">
    <property type="protein sequence ID" value="KCW70531.1"/>
    <property type="molecule type" value="Genomic_DNA"/>
</dbReference>
<evidence type="ECO:0008006" key="13">
    <source>
        <dbReference type="Google" id="ProtNLM"/>
    </source>
</evidence>
<dbReference type="Gramene" id="KCW70531">
    <property type="protein sequence ID" value="KCW70531"/>
    <property type="gene ID" value="EUGRSUZ_F03732"/>
</dbReference>
<evidence type="ECO:0000256" key="3">
    <source>
        <dbReference type="ARBA" id="ARBA00023015"/>
    </source>
</evidence>
<keyword evidence="8" id="KW-0175">Coiled coil</keyword>
<keyword evidence="4" id="KW-0238">DNA-binding</keyword>
<dbReference type="Pfam" id="PF00170">
    <property type="entry name" value="bZIP_1"/>
    <property type="match status" value="1"/>
</dbReference>
<dbReference type="KEGG" id="egr:104450455"/>
<dbReference type="PROSITE" id="PS51806">
    <property type="entry name" value="DOG1"/>
    <property type="match status" value="1"/>
</dbReference>
<evidence type="ECO:0000256" key="2">
    <source>
        <dbReference type="ARBA" id="ARBA00007163"/>
    </source>
</evidence>
<feature type="coiled-coil region" evidence="8">
    <location>
        <begin position="122"/>
        <end position="149"/>
    </location>
</feature>
<evidence type="ECO:0000256" key="1">
    <source>
        <dbReference type="ARBA" id="ARBA00004123"/>
    </source>
</evidence>
<evidence type="ECO:0000313" key="12">
    <source>
        <dbReference type="EMBL" id="KCW70531.1"/>
    </source>
</evidence>
<keyword evidence="5" id="KW-0010">Activator</keyword>
<protein>
    <recommendedName>
        <fullName evidence="13">DOG1 domain-containing protein</fullName>
    </recommendedName>
</protein>
<comment type="subcellular location">
    <subcellularLocation>
        <location evidence="1">Nucleus</location>
    </subcellularLocation>
</comment>
<dbReference type="SUPFAM" id="SSF57959">
    <property type="entry name" value="Leucine zipper domain"/>
    <property type="match status" value="1"/>
</dbReference>
<dbReference type="FunFam" id="1.20.5.170:FF:000019">
    <property type="entry name" value="BZIP family transcription factor"/>
    <property type="match status" value="1"/>
</dbReference>
<dbReference type="SMART" id="SM00338">
    <property type="entry name" value="BRLZ"/>
    <property type="match status" value="1"/>
</dbReference>
<dbReference type="PROSITE" id="PS00036">
    <property type="entry name" value="BZIP_BASIC"/>
    <property type="match status" value="1"/>
</dbReference>
<evidence type="ECO:0000256" key="6">
    <source>
        <dbReference type="ARBA" id="ARBA00023163"/>
    </source>
</evidence>
<evidence type="ECO:0000256" key="7">
    <source>
        <dbReference type="ARBA" id="ARBA00023242"/>
    </source>
</evidence>
<keyword evidence="3" id="KW-0805">Transcription regulation</keyword>
<reference evidence="12" key="1">
    <citation type="submission" date="2013-07" db="EMBL/GenBank/DDBJ databases">
        <title>The genome of Eucalyptus grandis.</title>
        <authorList>
            <person name="Schmutz J."/>
            <person name="Hayes R."/>
            <person name="Myburg A."/>
            <person name="Tuskan G."/>
            <person name="Grattapaglia D."/>
            <person name="Rokhsar D.S."/>
        </authorList>
    </citation>
    <scope>NUCLEOTIDE SEQUENCE</scope>
    <source>
        <tissue evidence="12">Leaf extractions</tissue>
    </source>
</reference>
<keyword evidence="6" id="KW-0804">Transcription</keyword>
<feature type="region of interest" description="Disordered" evidence="9">
    <location>
        <begin position="84"/>
        <end position="105"/>
    </location>
</feature>
<evidence type="ECO:0000259" key="10">
    <source>
        <dbReference type="PROSITE" id="PS50217"/>
    </source>
</evidence>
<dbReference type="OMA" id="NTGAGNY"/>
<feature type="domain" description="BZIP" evidence="10">
    <location>
        <begin position="101"/>
        <end position="143"/>
    </location>
</feature>
<keyword evidence="7" id="KW-0539">Nucleus</keyword>
<dbReference type="InterPro" id="IPR025422">
    <property type="entry name" value="TGA_domain"/>
</dbReference>
<comment type="similarity">
    <text evidence="2">Belongs to the bZIP family.</text>
</comment>
<dbReference type="PANTHER" id="PTHR45693">
    <property type="entry name" value="TRANSCRIPTION FACTOR TGA9"/>
    <property type="match status" value="1"/>
</dbReference>
<dbReference type="GO" id="GO:0000976">
    <property type="term" value="F:transcription cis-regulatory region binding"/>
    <property type="evidence" value="ECO:0007669"/>
    <property type="project" value="UniProtKB-ARBA"/>
</dbReference>
<evidence type="ECO:0000256" key="9">
    <source>
        <dbReference type="SAM" id="MobiDB-lite"/>
    </source>
</evidence>
<evidence type="ECO:0000256" key="4">
    <source>
        <dbReference type="ARBA" id="ARBA00023125"/>
    </source>
</evidence>
<evidence type="ECO:0000259" key="11">
    <source>
        <dbReference type="PROSITE" id="PS51806"/>
    </source>
</evidence>
<dbReference type="OrthoDB" id="2015618at2759"/>
<feature type="compositionally biased region" description="Basic and acidic residues" evidence="9">
    <location>
        <begin position="94"/>
        <end position="105"/>
    </location>
</feature>
<dbReference type="AlphaFoldDB" id="A0A059BX68"/>
<dbReference type="GO" id="GO:0006351">
    <property type="term" value="P:DNA-templated transcription"/>
    <property type="evidence" value="ECO:0007669"/>
    <property type="project" value="InterPro"/>
</dbReference>
<dbReference type="InterPro" id="IPR004827">
    <property type="entry name" value="bZIP"/>
</dbReference>
<dbReference type="InParanoid" id="A0A059BX68"/>
<gene>
    <name evidence="12" type="ORF">EUGRSUZ_F03732</name>
</gene>
<organism evidence="12">
    <name type="scientific">Eucalyptus grandis</name>
    <name type="common">Flooded gum</name>
    <dbReference type="NCBI Taxonomy" id="71139"/>
    <lineage>
        <taxon>Eukaryota</taxon>
        <taxon>Viridiplantae</taxon>
        <taxon>Streptophyta</taxon>
        <taxon>Embryophyta</taxon>
        <taxon>Tracheophyta</taxon>
        <taxon>Spermatophyta</taxon>
        <taxon>Magnoliopsida</taxon>
        <taxon>eudicotyledons</taxon>
        <taxon>Gunneridae</taxon>
        <taxon>Pentapetalae</taxon>
        <taxon>rosids</taxon>
        <taxon>malvids</taxon>
        <taxon>Myrtales</taxon>
        <taxon>Myrtaceae</taxon>
        <taxon>Myrtoideae</taxon>
        <taxon>Eucalypteae</taxon>
        <taxon>Eucalyptus</taxon>
    </lineage>
</organism>
<sequence length="387" mass="44113">MVAVSPFSSKQMSDQITYLTASMNSPLAQLVNPRRMHTYEPFDQFPMWGDTFKADKVKNLEASSSVIVHAVDDGLDKKFEYVSHESAENSSSRSDQEANRPDKVQRRLAQNREAARKSRLRKKKYVQQLESSRLKLAQLELELGRARQQGLLLGNGFDATHFGFSRTVHSGIATFEMEYAHWVEEQQRKTCELGTALQGHVGDVELRFMVESSLKHYYELFRMKAEAAKADVFFLMSGAWRTSAERFFLWIGGFRPSELLNVLLPQIELLTEEQMLQLCNLRHLSQQAEEALSKGMEKLQQNLAQEVADDQLGAGNYSSEVAAAMEKLGALEDFVSQADHLRQQTMQRTYLFLTTRQAARALLVLGTFWHRLRALSALWTTRPQDPA</sequence>
<proteinExistence type="inferred from homology"/>
<dbReference type="PANTHER" id="PTHR45693:SF7">
    <property type="entry name" value="TRANSCRIPTION FACTOR TGA7"/>
    <property type="match status" value="1"/>
</dbReference>
<dbReference type="PROSITE" id="PS50217">
    <property type="entry name" value="BZIP"/>
    <property type="match status" value="1"/>
</dbReference>
<dbReference type="Pfam" id="PF14144">
    <property type="entry name" value="DOG1"/>
    <property type="match status" value="1"/>
</dbReference>
<dbReference type="STRING" id="71139.A0A059BX68"/>
<evidence type="ECO:0000256" key="8">
    <source>
        <dbReference type="SAM" id="Coils"/>
    </source>
</evidence>